<evidence type="ECO:0000313" key="1">
    <source>
        <dbReference type="EMBL" id="MCP2269112.1"/>
    </source>
</evidence>
<protein>
    <submittedName>
        <fullName evidence="1">AAA domain-containing protein</fullName>
    </submittedName>
</protein>
<organism evidence="1 2">
    <name type="scientific">Actinokineospora diospyrosa</name>
    <dbReference type="NCBI Taxonomy" id="103728"/>
    <lineage>
        <taxon>Bacteria</taxon>
        <taxon>Bacillati</taxon>
        <taxon>Actinomycetota</taxon>
        <taxon>Actinomycetes</taxon>
        <taxon>Pseudonocardiales</taxon>
        <taxon>Pseudonocardiaceae</taxon>
        <taxon>Actinokineospora</taxon>
    </lineage>
</organism>
<dbReference type="Proteomes" id="UP001205185">
    <property type="component" value="Unassembled WGS sequence"/>
</dbReference>
<dbReference type="EMBL" id="JAMTCO010000004">
    <property type="protein sequence ID" value="MCP2269112.1"/>
    <property type="molecule type" value="Genomic_DNA"/>
</dbReference>
<keyword evidence="2" id="KW-1185">Reference proteome</keyword>
<dbReference type="InterPro" id="IPR027417">
    <property type="entry name" value="P-loop_NTPase"/>
</dbReference>
<reference evidence="1 2" key="1">
    <citation type="submission" date="2022-06" db="EMBL/GenBank/DDBJ databases">
        <title>Genomic Encyclopedia of Archaeal and Bacterial Type Strains, Phase II (KMG-II): from individual species to whole genera.</title>
        <authorList>
            <person name="Goeker M."/>
        </authorList>
    </citation>
    <scope>NUCLEOTIDE SEQUENCE [LARGE SCALE GENOMIC DNA]</scope>
    <source>
        <strain evidence="1 2">DSM 44255</strain>
    </source>
</reference>
<dbReference type="SUPFAM" id="SSF52540">
    <property type="entry name" value="P-loop containing nucleoside triphosphate hydrolases"/>
    <property type="match status" value="1"/>
</dbReference>
<sequence>MRQGTRAELITQLTEAIGSATPPHPLRVAIDGPPAAGKTTLADELATALRAQSRDTIRATIDDFLFPRAHRYRNGRYSAESCYFDAHAPSFPPASSTSSSSCAQN</sequence>
<dbReference type="RefSeq" id="WP_253886130.1">
    <property type="nucleotide sequence ID" value="NZ_BAAAVB010000030.1"/>
</dbReference>
<proteinExistence type="predicted"/>
<comment type="caution">
    <text evidence="1">The sequence shown here is derived from an EMBL/GenBank/DDBJ whole genome shotgun (WGS) entry which is preliminary data.</text>
</comment>
<gene>
    <name evidence="1" type="ORF">LV75_001600</name>
</gene>
<dbReference type="Gene3D" id="3.40.50.300">
    <property type="entry name" value="P-loop containing nucleotide triphosphate hydrolases"/>
    <property type="match status" value="1"/>
</dbReference>
<name>A0ABT1I908_9PSEU</name>
<accession>A0ABT1I908</accession>
<evidence type="ECO:0000313" key="2">
    <source>
        <dbReference type="Proteomes" id="UP001205185"/>
    </source>
</evidence>